<evidence type="ECO:0008006" key="3">
    <source>
        <dbReference type="Google" id="ProtNLM"/>
    </source>
</evidence>
<gene>
    <name evidence="1" type="ORF">BLL40_05250</name>
</gene>
<name>A0A1Q5P413_9BACI</name>
<dbReference type="Pfam" id="PF03864">
    <property type="entry name" value="Phage_cap_E"/>
    <property type="match status" value="1"/>
</dbReference>
<dbReference type="Proteomes" id="UP000186524">
    <property type="component" value="Unassembled WGS sequence"/>
</dbReference>
<dbReference type="InterPro" id="IPR053738">
    <property type="entry name" value="Lambda_capsid_assembly"/>
</dbReference>
<dbReference type="Gene3D" id="3.90.1690.10">
    <property type="entry name" value="phage-related protein like domain"/>
    <property type="match status" value="1"/>
</dbReference>
<dbReference type="EMBL" id="MRWQ01000005">
    <property type="protein sequence ID" value="OKL36999.1"/>
    <property type="molecule type" value="Genomic_DNA"/>
</dbReference>
<evidence type="ECO:0000313" key="2">
    <source>
        <dbReference type="Proteomes" id="UP000186524"/>
    </source>
</evidence>
<protein>
    <recommendedName>
        <fullName evidence="3">Major capsid protein E</fullName>
    </recommendedName>
</protein>
<dbReference type="RefSeq" id="WP_073710880.1">
    <property type="nucleotide sequence ID" value="NZ_MRWQ01000005.1"/>
</dbReference>
<evidence type="ECO:0000313" key="1">
    <source>
        <dbReference type="EMBL" id="OKL36999.1"/>
    </source>
</evidence>
<keyword evidence="2" id="KW-1185">Reference proteome</keyword>
<comment type="caution">
    <text evidence="1">The sequence shown here is derived from an EMBL/GenBank/DDBJ whole genome shotgun (WGS) entry which is preliminary data.</text>
</comment>
<proteinExistence type="predicted"/>
<organism evidence="1 2">
    <name type="scientific">Domibacillus mangrovi</name>
    <dbReference type="NCBI Taxonomy" id="1714354"/>
    <lineage>
        <taxon>Bacteria</taxon>
        <taxon>Bacillati</taxon>
        <taxon>Bacillota</taxon>
        <taxon>Bacilli</taxon>
        <taxon>Bacillales</taxon>
        <taxon>Bacillaceae</taxon>
        <taxon>Domibacillus</taxon>
    </lineage>
</organism>
<dbReference type="InterPro" id="IPR005564">
    <property type="entry name" value="Major_capsid_GpE"/>
</dbReference>
<accession>A0A1Q5P413</accession>
<reference evidence="1 2" key="1">
    <citation type="submission" date="2016-12" db="EMBL/GenBank/DDBJ databases">
        <title>Domibacillus sp. SAOS 44 whole genome sequencing.</title>
        <authorList>
            <person name="Verma A."/>
            <person name="Krishnamurthi S."/>
        </authorList>
    </citation>
    <scope>NUCLEOTIDE SEQUENCE [LARGE SCALE GENOMIC DNA]</scope>
    <source>
        <strain evidence="1 2">SAOS 44</strain>
    </source>
</reference>
<sequence length="329" mass="36651">MPLHLDEFQKAVFQGYVENVPPQRDYMLKAFLPIEPIYDIDFAYNIINGQYAPAASITGFSAAAPLRDKKELSQAFGSVTKVQHAFRLDEREILKFNAPRSSQEQAKVIDYVYNSTDELIVGVDDLEEFMRAQVLYTGELKYDDDEEDIHIDVSFDIPVENKVTATVVWSDPSSKPLADLQAAVKQFQSKNQRKKPIVMHMTSATEANLLQNEQIRVQVYGQNNGGRLLTPSDVQTALTALRLPPYVINDDVVNLYGQGEVPLLEDGKVVLLGDALGKTYMGPTAEKGHQTGKFIAPKIENDPPQQTVRVGETVFPALQKPQAIVILSV</sequence>
<dbReference type="AlphaFoldDB" id="A0A1Q5P413"/>
<dbReference type="OrthoDB" id="57984at2"/>
<dbReference type="STRING" id="1714354.BLL40_05250"/>